<organism evidence="3 4">
    <name type="scientific">Ammoniphilus oxalaticus</name>
    <dbReference type="NCBI Taxonomy" id="66863"/>
    <lineage>
        <taxon>Bacteria</taxon>
        <taxon>Bacillati</taxon>
        <taxon>Bacillota</taxon>
        <taxon>Bacilli</taxon>
        <taxon>Bacillales</taxon>
        <taxon>Paenibacillaceae</taxon>
        <taxon>Aneurinibacillus group</taxon>
        <taxon>Ammoniphilus</taxon>
    </lineage>
</organism>
<protein>
    <recommendedName>
        <fullName evidence="2">3D domain-containing protein</fullName>
    </recommendedName>
</protein>
<dbReference type="GO" id="GO:0004553">
    <property type="term" value="F:hydrolase activity, hydrolyzing O-glycosyl compounds"/>
    <property type="evidence" value="ECO:0007669"/>
    <property type="project" value="InterPro"/>
</dbReference>
<feature type="domain" description="3D" evidence="2">
    <location>
        <begin position="16"/>
        <end position="79"/>
    </location>
</feature>
<dbReference type="RefSeq" id="WP_245983455.1">
    <property type="nucleotide sequence ID" value="NZ_MCHY01000008.1"/>
</dbReference>
<dbReference type="InterPro" id="IPR051933">
    <property type="entry name" value="Resuscitation_pf_RpfB"/>
</dbReference>
<reference evidence="3 4" key="1">
    <citation type="submission" date="2016-08" db="EMBL/GenBank/DDBJ databases">
        <title>Novel Firmicute Genomes.</title>
        <authorList>
            <person name="Poppleton D.I."/>
            <person name="Gribaldo S."/>
        </authorList>
    </citation>
    <scope>NUCLEOTIDE SEQUENCE [LARGE SCALE GENOMIC DNA]</scope>
    <source>
        <strain evidence="3 4">RAOx-1</strain>
    </source>
</reference>
<gene>
    <name evidence="3" type="ORF">BEP19_08235</name>
</gene>
<dbReference type="InterPro" id="IPR059180">
    <property type="entry name" value="3D_YorM"/>
</dbReference>
<dbReference type="InterPro" id="IPR010611">
    <property type="entry name" value="3D_dom"/>
</dbReference>
<dbReference type="Gene3D" id="2.40.40.10">
    <property type="entry name" value="RlpA-like domain"/>
    <property type="match status" value="1"/>
</dbReference>
<sequence>MGDGLTTASGVKVSESVIAVDPSVIPLGSIVEVKYGDGRIERKLAADKGGAVKGNRIDIFCWSQQEAINNGRKSVQVRVVGRQ</sequence>
<dbReference type="PANTHER" id="PTHR39160">
    <property type="entry name" value="CELL WALL-BINDING PROTEIN YOCH"/>
    <property type="match status" value="1"/>
</dbReference>
<accession>A0A419SK29</accession>
<dbReference type="Proteomes" id="UP000284219">
    <property type="component" value="Unassembled WGS sequence"/>
</dbReference>
<evidence type="ECO:0000256" key="1">
    <source>
        <dbReference type="ARBA" id="ARBA00022729"/>
    </source>
</evidence>
<comment type="caution">
    <text evidence="3">The sequence shown here is derived from an EMBL/GenBank/DDBJ whole genome shotgun (WGS) entry which is preliminary data.</text>
</comment>
<evidence type="ECO:0000313" key="4">
    <source>
        <dbReference type="Proteomes" id="UP000284219"/>
    </source>
</evidence>
<dbReference type="PANTHER" id="PTHR39160:SF4">
    <property type="entry name" value="RESUSCITATION-PROMOTING FACTOR RPFB"/>
    <property type="match status" value="1"/>
</dbReference>
<evidence type="ECO:0000259" key="2">
    <source>
        <dbReference type="Pfam" id="PF06725"/>
    </source>
</evidence>
<dbReference type="GO" id="GO:0019867">
    <property type="term" value="C:outer membrane"/>
    <property type="evidence" value="ECO:0007669"/>
    <property type="project" value="InterPro"/>
</dbReference>
<dbReference type="Pfam" id="PF06725">
    <property type="entry name" value="3D"/>
    <property type="match status" value="1"/>
</dbReference>
<proteinExistence type="predicted"/>
<name>A0A419SK29_9BACL</name>
<dbReference type="AlphaFoldDB" id="A0A419SK29"/>
<dbReference type="SUPFAM" id="SSF50685">
    <property type="entry name" value="Barwin-like endoglucanases"/>
    <property type="match status" value="1"/>
</dbReference>
<dbReference type="GO" id="GO:0009254">
    <property type="term" value="P:peptidoglycan turnover"/>
    <property type="evidence" value="ECO:0007669"/>
    <property type="project" value="InterPro"/>
</dbReference>
<evidence type="ECO:0000313" key="3">
    <source>
        <dbReference type="EMBL" id="RKD24373.1"/>
    </source>
</evidence>
<dbReference type="CDD" id="cd14667">
    <property type="entry name" value="3D_containing_proteins"/>
    <property type="match status" value="1"/>
</dbReference>
<keyword evidence="1" id="KW-0732">Signal</keyword>
<dbReference type="InterPro" id="IPR036908">
    <property type="entry name" value="RlpA-like_sf"/>
</dbReference>
<dbReference type="EMBL" id="MCHY01000008">
    <property type="protein sequence ID" value="RKD24373.1"/>
    <property type="molecule type" value="Genomic_DNA"/>
</dbReference>
<keyword evidence="4" id="KW-1185">Reference proteome</keyword>